<keyword evidence="1" id="KW-0472">Membrane</keyword>
<feature type="transmembrane region" description="Helical" evidence="1">
    <location>
        <begin position="54"/>
        <end position="77"/>
    </location>
</feature>
<keyword evidence="1" id="KW-0812">Transmembrane</keyword>
<keyword evidence="3" id="KW-0378">Hydrolase</keyword>
<gene>
    <name evidence="3" type="ORF">J3Q64DRAFT_1730037</name>
</gene>
<organism evidence="3 4">
    <name type="scientific">Phycomyces blakesleeanus</name>
    <dbReference type="NCBI Taxonomy" id="4837"/>
    <lineage>
        <taxon>Eukaryota</taxon>
        <taxon>Fungi</taxon>
        <taxon>Fungi incertae sedis</taxon>
        <taxon>Mucoromycota</taxon>
        <taxon>Mucoromycotina</taxon>
        <taxon>Mucoromycetes</taxon>
        <taxon>Mucorales</taxon>
        <taxon>Phycomycetaceae</taxon>
        <taxon>Phycomyces</taxon>
    </lineage>
</organism>
<feature type="transmembrane region" description="Helical" evidence="1">
    <location>
        <begin position="7"/>
        <end position="24"/>
    </location>
</feature>
<evidence type="ECO:0000256" key="1">
    <source>
        <dbReference type="SAM" id="Phobius"/>
    </source>
</evidence>
<sequence length="603" mass="67793">MTEGRNRVYIGISSLISFVPALVVKHGTPVLLRTLKYLNHTLAPIASYLSNSTILGPVFSAIIRVFFFIGFVVLLMSDQLIRVLVGRFVGQHPTKRNLTLINAMHPYFSLFDHHIPQTKTLQSSDLFNIRKRMADQTDEEARTLTNMLKRPRYSLPLAYTLSVASKLVYEDIEVIKYELEKDGFEVERTFRPIAYRNICAFIVEKDNDIVLVFRGTNPLNIQNYLTNINITLGEVEASWGPMGKVHKGYWNAMGDPAPSSSSSSSSSSRSSQDCDPLSARIQIELVNTSIYQTIVSTAKAAVKVTKFFILNLFHHVAEPIDSTWLGHEADIRSHSMYAQAERYIMELIEPSLAIPGGNGDAQVPESANGHTLIKSETDQARPSNLQPKKRLFITGHSLGGALATIFLAKMLQSKSPLLEHFSGMYTYGQPKIGDAKFSRIFSTQLTNKIFHHAYNNDIVTRTPSWFHYDTPPGTLVFIDSAYNITLYPPNPYTNEPVPVRPISFVHLSGILNHYVIKRLSGETWIRIIFRFAFPFCLNDHFPSEYCEGLRHGTVNWVIMAAGGIQGGYRDDKRTVNRPRKSFSAVNVQNSASNINMSPREPAL</sequence>
<dbReference type="CDD" id="cd00519">
    <property type="entry name" value="Lipase_3"/>
    <property type="match status" value="1"/>
</dbReference>
<keyword evidence="1" id="KW-1133">Transmembrane helix</keyword>
<evidence type="ECO:0000259" key="2">
    <source>
        <dbReference type="Pfam" id="PF01764"/>
    </source>
</evidence>
<dbReference type="EMBL" id="JBCLYO010000004">
    <property type="protein sequence ID" value="KAL0090484.1"/>
    <property type="molecule type" value="Genomic_DNA"/>
</dbReference>
<protein>
    <submittedName>
        <fullName evidence="3">Alpha/Beta hydrolase protein</fullName>
    </submittedName>
</protein>
<accession>A0ABR3B5Q0</accession>
<name>A0ABR3B5Q0_PHYBL</name>
<dbReference type="GO" id="GO:0016787">
    <property type="term" value="F:hydrolase activity"/>
    <property type="evidence" value="ECO:0007669"/>
    <property type="project" value="UniProtKB-KW"/>
</dbReference>
<evidence type="ECO:0000313" key="4">
    <source>
        <dbReference type="Proteomes" id="UP001448207"/>
    </source>
</evidence>
<dbReference type="SUPFAM" id="SSF53474">
    <property type="entry name" value="alpha/beta-Hydrolases"/>
    <property type="match status" value="1"/>
</dbReference>
<comment type="caution">
    <text evidence="3">The sequence shown here is derived from an EMBL/GenBank/DDBJ whole genome shotgun (WGS) entry which is preliminary data.</text>
</comment>
<dbReference type="PANTHER" id="PTHR46086:SF3">
    <property type="entry name" value="TRIACYLGLYCEROL LIPASE OBL1"/>
    <property type="match status" value="1"/>
</dbReference>
<dbReference type="Gene3D" id="3.40.50.1820">
    <property type="entry name" value="alpha/beta hydrolase"/>
    <property type="match status" value="1"/>
</dbReference>
<dbReference type="InterPro" id="IPR029058">
    <property type="entry name" value="AB_hydrolase_fold"/>
</dbReference>
<feature type="domain" description="Fungal lipase-type" evidence="2">
    <location>
        <begin position="386"/>
        <end position="465"/>
    </location>
</feature>
<dbReference type="Proteomes" id="UP001448207">
    <property type="component" value="Unassembled WGS sequence"/>
</dbReference>
<dbReference type="PANTHER" id="PTHR46086">
    <property type="entry name" value="ALPHA/BETA-HYDROLASES SUPERFAMILY PROTEIN"/>
    <property type="match status" value="1"/>
</dbReference>
<keyword evidence="4" id="KW-1185">Reference proteome</keyword>
<dbReference type="Pfam" id="PF01764">
    <property type="entry name" value="Lipase_3"/>
    <property type="match status" value="1"/>
</dbReference>
<evidence type="ECO:0000313" key="3">
    <source>
        <dbReference type="EMBL" id="KAL0090484.1"/>
    </source>
</evidence>
<dbReference type="InterPro" id="IPR044819">
    <property type="entry name" value="OBL-like"/>
</dbReference>
<dbReference type="InterPro" id="IPR002921">
    <property type="entry name" value="Fungal_lipase-type"/>
</dbReference>
<proteinExistence type="predicted"/>
<reference evidence="3 4" key="1">
    <citation type="submission" date="2024-04" db="EMBL/GenBank/DDBJ databases">
        <title>Symmetric and asymmetric DNA N6-adenine methylation regulates different biological responses in Mucorales.</title>
        <authorList>
            <consortium name="Lawrence Berkeley National Laboratory"/>
            <person name="Lax C."/>
            <person name="Mondo S.J."/>
            <person name="Osorio-Concepcion M."/>
            <person name="Muszewska A."/>
            <person name="Corrochano-Luque M."/>
            <person name="Gutierrez G."/>
            <person name="Riley R."/>
            <person name="Lipzen A."/>
            <person name="Guo J."/>
            <person name="Hundley H."/>
            <person name="Amirebrahimi M."/>
            <person name="Ng V."/>
            <person name="Lorenzo-Gutierrez D."/>
            <person name="Binder U."/>
            <person name="Yang J."/>
            <person name="Song Y."/>
            <person name="Canovas D."/>
            <person name="Navarro E."/>
            <person name="Freitag M."/>
            <person name="Gabaldon T."/>
            <person name="Grigoriev I.V."/>
            <person name="Corrochano L.M."/>
            <person name="Nicolas F.E."/>
            <person name="Garre V."/>
        </authorList>
    </citation>
    <scope>NUCLEOTIDE SEQUENCE [LARGE SCALE GENOMIC DNA]</scope>
    <source>
        <strain evidence="3 4">L51</strain>
    </source>
</reference>